<gene>
    <name evidence="3" type="ORF">BFC18_08725</name>
</gene>
<dbReference type="InterPro" id="IPR005182">
    <property type="entry name" value="YdbS-like_PH"/>
</dbReference>
<dbReference type="STRING" id="1656094.BFC18_08725"/>
<dbReference type="PANTHER" id="PTHR34473:SF2">
    <property type="entry name" value="UPF0699 TRANSMEMBRANE PROTEIN YDBT"/>
    <property type="match status" value="1"/>
</dbReference>
<dbReference type="OrthoDB" id="1750577at2"/>
<keyword evidence="1" id="KW-0472">Membrane</keyword>
<feature type="transmembrane region" description="Helical" evidence="1">
    <location>
        <begin position="36"/>
        <end position="56"/>
    </location>
</feature>
<evidence type="ECO:0000313" key="3">
    <source>
        <dbReference type="EMBL" id="OFC71392.1"/>
    </source>
</evidence>
<feature type="transmembrane region" description="Helical" evidence="1">
    <location>
        <begin position="68"/>
        <end position="89"/>
    </location>
</feature>
<keyword evidence="1" id="KW-0812">Transmembrane</keyword>
<dbReference type="AlphaFoldDB" id="A0A1E7ZD63"/>
<keyword evidence="4" id="KW-1185">Reference proteome</keyword>
<comment type="caution">
    <text evidence="3">The sequence shown here is derived from an EMBL/GenBank/DDBJ whole genome shotgun (WGS) entry which is preliminary data.</text>
</comment>
<organism evidence="3 4">
    <name type="scientific">Alteromonas confluentis</name>
    <dbReference type="NCBI Taxonomy" id="1656094"/>
    <lineage>
        <taxon>Bacteria</taxon>
        <taxon>Pseudomonadati</taxon>
        <taxon>Pseudomonadota</taxon>
        <taxon>Gammaproteobacteria</taxon>
        <taxon>Alteromonadales</taxon>
        <taxon>Alteromonadaceae</taxon>
        <taxon>Alteromonas/Salinimonas group</taxon>
        <taxon>Alteromonas</taxon>
    </lineage>
</organism>
<dbReference type="EMBL" id="MDHN01000015">
    <property type="protein sequence ID" value="OFC71392.1"/>
    <property type="molecule type" value="Genomic_DNA"/>
</dbReference>
<dbReference type="PANTHER" id="PTHR34473">
    <property type="entry name" value="UPF0699 TRANSMEMBRANE PROTEIN YDBS"/>
    <property type="match status" value="1"/>
</dbReference>
<accession>A0A1E7ZD63</accession>
<evidence type="ECO:0000256" key="1">
    <source>
        <dbReference type="SAM" id="Phobius"/>
    </source>
</evidence>
<proteinExistence type="predicted"/>
<dbReference type="Pfam" id="PF03703">
    <property type="entry name" value="bPH_2"/>
    <property type="match status" value="1"/>
</dbReference>
<evidence type="ECO:0000313" key="4">
    <source>
        <dbReference type="Proteomes" id="UP000175691"/>
    </source>
</evidence>
<sequence>MDGSAFCNGQLDTAALPSLDNLYYEPVSPAYRKMNLIITTLIFSILLLVVSAIRFQPFAELPEGLQQAYPFICAGLLFFWTWIFFYHWFADRRIKFALREQDISLSEGLIFRSVTCQPVLRVQHIEIKRGPVDRMAGLAKLQVFSAGGVAHTFEIPGLPVEQAQKIRRFILEHKDVGAR</sequence>
<reference evidence="3 4" key="1">
    <citation type="submission" date="2016-08" db="EMBL/GenBank/DDBJ databases">
        <authorList>
            <person name="Seilhamer J.J."/>
        </authorList>
    </citation>
    <scope>NUCLEOTIDE SEQUENCE [LARGE SCALE GENOMIC DNA]</scope>
    <source>
        <strain evidence="3 4">KCTC 42603</strain>
    </source>
</reference>
<protein>
    <recommendedName>
        <fullName evidence="2">YdbS-like PH domain-containing protein</fullName>
    </recommendedName>
</protein>
<feature type="domain" description="YdbS-like PH" evidence="2">
    <location>
        <begin position="92"/>
        <end position="170"/>
    </location>
</feature>
<name>A0A1E7ZD63_9ALTE</name>
<dbReference type="Proteomes" id="UP000175691">
    <property type="component" value="Unassembled WGS sequence"/>
</dbReference>
<keyword evidence="1" id="KW-1133">Transmembrane helix</keyword>
<evidence type="ECO:0000259" key="2">
    <source>
        <dbReference type="Pfam" id="PF03703"/>
    </source>
</evidence>